<evidence type="ECO:0000256" key="1">
    <source>
        <dbReference type="ARBA" id="ARBA00004138"/>
    </source>
</evidence>
<accession>A0A1B6K8R9</accession>
<evidence type="ECO:0000313" key="9">
    <source>
        <dbReference type="EMBL" id="JAT07847.1"/>
    </source>
</evidence>
<feature type="signal peptide" evidence="7">
    <location>
        <begin position="1"/>
        <end position="18"/>
    </location>
</feature>
<protein>
    <recommendedName>
        <fullName evidence="8">Enkurin domain-containing protein</fullName>
    </recommendedName>
</protein>
<evidence type="ECO:0000256" key="7">
    <source>
        <dbReference type="SAM" id="SignalP"/>
    </source>
</evidence>
<feature type="compositionally biased region" description="Basic and acidic residues" evidence="6">
    <location>
        <begin position="226"/>
        <end position="238"/>
    </location>
</feature>
<feature type="compositionally biased region" description="Polar residues" evidence="6">
    <location>
        <begin position="73"/>
        <end position="95"/>
    </location>
</feature>
<proteinExistence type="predicted"/>
<dbReference type="GO" id="GO:0005881">
    <property type="term" value="C:cytoplasmic microtubule"/>
    <property type="evidence" value="ECO:0007669"/>
    <property type="project" value="TreeGrafter"/>
</dbReference>
<evidence type="ECO:0000256" key="2">
    <source>
        <dbReference type="ARBA" id="ARBA00004245"/>
    </source>
</evidence>
<keyword evidence="5" id="KW-0966">Cell projection</keyword>
<feature type="region of interest" description="Disordered" evidence="6">
    <location>
        <begin position="225"/>
        <end position="244"/>
    </location>
</feature>
<name>A0A1B6K8R9_9HEMI</name>
<dbReference type="PANTHER" id="PTHR21490:SF2">
    <property type="entry name" value="ENKURIN DOMAIN-CONTAINING PROTEIN 1"/>
    <property type="match status" value="1"/>
</dbReference>
<evidence type="ECO:0000256" key="5">
    <source>
        <dbReference type="ARBA" id="ARBA00023273"/>
    </source>
</evidence>
<evidence type="ECO:0000259" key="8">
    <source>
        <dbReference type="PROSITE" id="PS51665"/>
    </source>
</evidence>
<feature type="region of interest" description="Disordered" evidence="6">
    <location>
        <begin position="50"/>
        <end position="137"/>
    </location>
</feature>
<feature type="compositionally biased region" description="Polar residues" evidence="6">
    <location>
        <begin position="53"/>
        <end position="66"/>
    </location>
</feature>
<organism evidence="9">
    <name type="scientific">Graphocephala atropunctata</name>
    <dbReference type="NCBI Taxonomy" id="36148"/>
    <lineage>
        <taxon>Eukaryota</taxon>
        <taxon>Metazoa</taxon>
        <taxon>Ecdysozoa</taxon>
        <taxon>Arthropoda</taxon>
        <taxon>Hexapoda</taxon>
        <taxon>Insecta</taxon>
        <taxon>Pterygota</taxon>
        <taxon>Neoptera</taxon>
        <taxon>Paraneoptera</taxon>
        <taxon>Hemiptera</taxon>
        <taxon>Auchenorrhyncha</taxon>
        <taxon>Membracoidea</taxon>
        <taxon>Cicadellidae</taxon>
        <taxon>Cicadellinae</taxon>
        <taxon>Cicadellini</taxon>
        <taxon>Graphocephala</taxon>
    </lineage>
</organism>
<evidence type="ECO:0000256" key="4">
    <source>
        <dbReference type="ARBA" id="ARBA00023212"/>
    </source>
</evidence>
<keyword evidence="7" id="KW-0732">Signal</keyword>
<feature type="non-terminal residue" evidence="9">
    <location>
        <position position="1"/>
    </location>
</feature>
<gene>
    <name evidence="9" type="ORF">g.13358</name>
</gene>
<evidence type="ECO:0000256" key="6">
    <source>
        <dbReference type="SAM" id="MobiDB-lite"/>
    </source>
</evidence>
<dbReference type="EMBL" id="GEBQ01032130">
    <property type="protein sequence ID" value="JAT07847.1"/>
    <property type="molecule type" value="Transcribed_RNA"/>
</dbReference>
<dbReference type="PROSITE" id="PS51665">
    <property type="entry name" value="ENKURIN"/>
    <property type="match status" value="1"/>
</dbReference>
<feature type="domain" description="Enkurin" evidence="8">
    <location>
        <begin position="255"/>
        <end position="347"/>
    </location>
</feature>
<dbReference type="PANTHER" id="PTHR21490">
    <property type="entry name" value="ENKURIN-RELATED"/>
    <property type="match status" value="1"/>
</dbReference>
<dbReference type="InterPro" id="IPR052102">
    <property type="entry name" value="Enkurin_domain-protein"/>
</dbReference>
<dbReference type="Pfam" id="PF13864">
    <property type="entry name" value="Enkurin"/>
    <property type="match status" value="1"/>
</dbReference>
<sequence>NSFMVVILSLLFFKNMPAKKELLGQGDIKKPKRNFLQENVRKLKEMKLEKTNKLNSQRNKNLQLQPLTERRNTQAAAGSSRIPSRQSATNTNTQPRNKRVVQGQTKPQCGDAPDTGTTVDSVPRGYRSQGSQTLSSKQLETMYYEGVIRYPSARLEQAGKGDSAPNAGVAVREMGLQTEAPLEVLHPPPPLARDVGLTWDEDRDDDDSLGGSKDFVRMNATIPEPYRARTGDSGKTDPTRAPASYQRGVVPRYLREHRKEQEKERIVKAKEAADECPKGHILLPDDVRLKHLNTLKQNYGELVSQLNQLPVSTDTLRTRTRKKQIEVDLDKIEAAIALFSREKVFVQADS</sequence>
<feature type="chain" id="PRO_5008586363" description="Enkurin domain-containing protein" evidence="7">
    <location>
        <begin position="19"/>
        <end position="350"/>
    </location>
</feature>
<comment type="subcellular location">
    <subcellularLocation>
        <location evidence="1">Cell projection</location>
        <location evidence="1">Cilium</location>
    </subcellularLocation>
    <subcellularLocation>
        <location evidence="2">Cytoplasm</location>
        <location evidence="2">Cytoskeleton</location>
    </subcellularLocation>
</comment>
<evidence type="ECO:0000256" key="3">
    <source>
        <dbReference type="ARBA" id="ARBA00022490"/>
    </source>
</evidence>
<feature type="compositionally biased region" description="Polar residues" evidence="6">
    <location>
        <begin position="128"/>
        <end position="137"/>
    </location>
</feature>
<keyword evidence="4" id="KW-0206">Cytoskeleton</keyword>
<keyword evidence="3" id="KW-0963">Cytoplasm</keyword>
<dbReference type="AlphaFoldDB" id="A0A1B6K8R9"/>
<dbReference type="GO" id="GO:0005929">
    <property type="term" value="C:cilium"/>
    <property type="evidence" value="ECO:0007669"/>
    <property type="project" value="UniProtKB-SubCell"/>
</dbReference>
<dbReference type="InterPro" id="IPR027012">
    <property type="entry name" value="Enkurin_dom"/>
</dbReference>
<reference evidence="9" key="1">
    <citation type="submission" date="2015-11" db="EMBL/GenBank/DDBJ databases">
        <title>De novo transcriptome assembly of four potential Pierce s Disease insect vectors from Arizona vineyards.</title>
        <authorList>
            <person name="Tassone E.E."/>
        </authorList>
    </citation>
    <scope>NUCLEOTIDE SEQUENCE</scope>
</reference>